<dbReference type="RefSeq" id="WP_083425122.1">
    <property type="nucleotide sequence ID" value="NZ_FOZH01000012.1"/>
</dbReference>
<organism evidence="1 2">
    <name type="scientific">Enterocloster citroniae</name>
    <dbReference type="NCBI Taxonomy" id="358743"/>
    <lineage>
        <taxon>Bacteria</taxon>
        <taxon>Bacillati</taxon>
        <taxon>Bacillota</taxon>
        <taxon>Clostridia</taxon>
        <taxon>Lachnospirales</taxon>
        <taxon>Lachnospiraceae</taxon>
        <taxon>Enterocloster</taxon>
    </lineage>
</organism>
<name>A0AA41FDN0_9FIRM</name>
<evidence type="ECO:0000313" key="1">
    <source>
        <dbReference type="EMBL" id="MBT9809523.1"/>
    </source>
</evidence>
<dbReference type="InterPro" id="IPR036412">
    <property type="entry name" value="HAD-like_sf"/>
</dbReference>
<protein>
    <submittedName>
        <fullName evidence="1">HAD-IIIC family phosphatase</fullName>
    </submittedName>
</protein>
<dbReference type="Proteomes" id="UP000708338">
    <property type="component" value="Unassembled WGS sequence"/>
</dbReference>
<dbReference type="Gene3D" id="3.40.50.1000">
    <property type="entry name" value="HAD superfamily/HAD-like"/>
    <property type="match status" value="1"/>
</dbReference>
<dbReference type="AlphaFoldDB" id="A0AA41FDN0"/>
<dbReference type="NCBIfam" id="TIGR01686">
    <property type="entry name" value="FkbH"/>
    <property type="match status" value="1"/>
</dbReference>
<dbReference type="SUPFAM" id="SSF56784">
    <property type="entry name" value="HAD-like"/>
    <property type="match status" value="1"/>
</dbReference>
<comment type="caution">
    <text evidence="1">The sequence shown here is derived from an EMBL/GenBank/DDBJ whole genome shotgun (WGS) entry which is preliminary data.</text>
</comment>
<gene>
    <name evidence="1" type="ORF">GPL26_07670</name>
</gene>
<proteinExistence type="predicted"/>
<dbReference type="InterPro" id="IPR023214">
    <property type="entry name" value="HAD_sf"/>
</dbReference>
<dbReference type="InterPro" id="IPR010037">
    <property type="entry name" value="FkbH_domain"/>
</dbReference>
<dbReference type="EMBL" id="WQPS01000006">
    <property type="protein sequence ID" value="MBT9809523.1"/>
    <property type="molecule type" value="Genomic_DNA"/>
</dbReference>
<dbReference type="NCBIfam" id="TIGR01681">
    <property type="entry name" value="HAD-SF-IIIC"/>
    <property type="match status" value="1"/>
</dbReference>
<evidence type="ECO:0000313" key="2">
    <source>
        <dbReference type="Proteomes" id="UP000708338"/>
    </source>
</evidence>
<sequence length="528" mass="60338">MNIELQNFVFDNPGRLELINYQPKTSIPAIKINVYRNHSFELVEHSIRPFLDYAGLCADFIYSDYDDTLSFFNMDMSADLLILWLDANRYKNINFTAFLNGRLKALKEQYHKPVLVVLLDGELEIQDNQIIVYSLEKFRNDLGSRFYDYRLEKFSGTVMSSALSLQVSRDLGLNYIPALIRPCLKAIVVDLDNTLYSGVLGEDGIQNITLTEGHRLLQEKLKVLAEQGFFLCIASKNEKSDVLEMFRERVDFPLQLDDFTKICCSWNPKSESISQISQYLNIGIDSILFIDDNPGELYSVANIHTNIHGLLASPDALKTRYMLENYPGILKLNYSAEDAIRSEDVQANELRNQIKATLSSEDYIKSLDMKLVFHIDDPAQIDRISELSNKTNQFIFNYKRYSPSDIEYLMRLNDSVVIAVQLSDKLSESGLIAVCTGKKIDGYLEVQECFVSCRALGRGIDEAIVLGMISYMQETLNVANIKVQFQKGERNLPAEKFVTKYLCAYLEQPSGFSYSVPNELLSVRVERY</sequence>
<dbReference type="InterPro" id="IPR010033">
    <property type="entry name" value="HAD_SF_ppase_IIIC"/>
</dbReference>
<reference evidence="1" key="1">
    <citation type="journal article" date="2021" name="Gut Microbes">
        <title>A synthetic consortium of 100 gut commensals modulates the composition and function in a colon model of the microbiome of elderly subjects.</title>
        <authorList>
            <person name="Perez M."/>
            <person name="Ntemiri A."/>
            <person name="Tan H."/>
            <person name="Harris H.M.B."/>
            <person name="Roager H.M."/>
            <person name="Ribiere C."/>
            <person name="O'Toole P.W."/>
        </authorList>
    </citation>
    <scope>NUCLEOTIDE SEQUENCE</scope>
    <source>
        <strain evidence="1">MCC335</strain>
    </source>
</reference>
<accession>A0AA41FDN0</accession>